<evidence type="ECO:0000313" key="9">
    <source>
        <dbReference type="Proteomes" id="UP000247702"/>
    </source>
</evidence>
<dbReference type="InterPro" id="IPR039355">
    <property type="entry name" value="Transcription_factor_GATA"/>
</dbReference>
<evidence type="ECO:0000256" key="5">
    <source>
        <dbReference type="ARBA" id="ARBA00023242"/>
    </source>
</evidence>
<dbReference type="AlphaFoldDB" id="A0A2Z6RVE5"/>
<dbReference type="GO" id="GO:0000978">
    <property type="term" value="F:RNA polymerase II cis-regulatory region sequence-specific DNA binding"/>
    <property type="evidence" value="ECO:0007669"/>
    <property type="project" value="TreeGrafter"/>
</dbReference>
<comment type="caution">
    <text evidence="8">The sequence shown here is derived from an EMBL/GenBank/DDBJ whole genome shotgun (WGS) entry which is preliminary data.</text>
</comment>
<feature type="domain" description="GATA-type" evidence="7">
    <location>
        <begin position="417"/>
        <end position="475"/>
    </location>
</feature>
<name>A0A2Z6RVE5_9GLOM</name>
<dbReference type="GO" id="GO:0008270">
    <property type="term" value="F:zinc ion binding"/>
    <property type="evidence" value="ECO:0007669"/>
    <property type="project" value="UniProtKB-KW"/>
</dbReference>
<comment type="subcellular location">
    <subcellularLocation>
        <location evidence="1">Nucleus</location>
    </subcellularLocation>
</comment>
<keyword evidence="4" id="KW-0862">Zinc</keyword>
<evidence type="ECO:0000256" key="2">
    <source>
        <dbReference type="ARBA" id="ARBA00022723"/>
    </source>
</evidence>
<protein>
    <recommendedName>
        <fullName evidence="7">GATA-type domain-containing protein</fullName>
    </recommendedName>
</protein>
<keyword evidence="2" id="KW-0479">Metal-binding</keyword>
<sequence length="730" mass="84292">MTQNYFQEYQSQYSTSYQENDIFTCNYTQNDCSREKVYTDSQLLQLLQLNTITRSIEQNQFIMDDYSKIMCADCLTTSAPRWRVRQDGEKVCNACGLYRRKHGCKRPLETMRECNTINIFNQPEICINCGINESSVEGYCNDCGLYAVFNFLNSEDESSLDHLNNNIYQSNPTNLNKENTVNMNQLDYIQDYQINQFTPCQENDITAHNFMQNYENENNKNYAQVELKQLQLNSTSYFIVEDSLNDNNITDDFSCADCLATSAPIWEICQDGRKVCNACDSYRKKHGCKRSLETTRENNTINVFVNPDQPEICVNCGNNESIEGGHCNACRLYAVFDSSDEPNTPDYTSNGIVNQSNPDKANMEQTNYFQEYQNQNSSPYQENYFTNDYKQTHENAYIEPDLKFNTTTNYETNITDDSSKITCADCSTTTSPRWRVRQDGEKVCNACGLYRRKHGSKRPFEMTREYNIRNIFANKSKICVNCESIGEKHCNACRLYATLDFLNSKDEKMRVKNTQSNFIEENSDDTDQINFIQDYQSQCTISYQENDYSHENIFTELQPLQLNKTTYSTGQYLNDNNMKGGFTKIKCADCLTTTAPMWRIRQDGKKVCNACGLHRRKYGCKRPLEIMRECRTRIKRRTILADPESCANCGTNESTNWRIIGGRRHCNACGLRGKYSNSNQPKVKMTNEDTSGFDFIERSSSPSSHLNSNSIIAKMLVFLEGSWDPEEFES</sequence>
<dbReference type="InterPro" id="IPR000679">
    <property type="entry name" value="Znf_GATA"/>
</dbReference>
<dbReference type="Gene3D" id="3.30.50.10">
    <property type="entry name" value="Erythroid Transcription Factor GATA-1, subunit A"/>
    <property type="match status" value="5"/>
</dbReference>
<dbReference type="GO" id="GO:0045944">
    <property type="term" value="P:positive regulation of transcription by RNA polymerase II"/>
    <property type="evidence" value="ECO:0007669"/>
    <property type="project" value="TreeGrafter"/>
</dbReference>
<dbReference type="SUPFAM" id="SSF57716">
    <property type="entry name" value="Glucocorticoid receptor-like (DNA-binding domain)"/>
    <property type="match status" value="5"/>
</dbReference>
<dbReference type="PROSITE" id="PS50114">
    <property type="entry name" value="GATA_ZN_FINGER_2"/>
    <property type="match status" value="5"/>
</dbReference>
<feature type="domain" description="GATA-type" evidence="7">
    <location>
        <begin position="71"/>
        <end position="120"/>
    </location>
</feature>
<dbReference type="EMBL" id="BEXD01004120">
    <property type="protein sequence ID" value="GBC07098.1"/>
    <property type="molecule type" value="Genomic_DNA"/>
</dbReference>
<dbReference type="GO" id="GO:0000981">
    <property type="term" value="F:DNA-binding transcription factor activity, RNA polymerase II-specific"/>
    <property type="evidence" value="ECO:0007669"/>
    <property type="project" value="TreeGrafter"/>
</dbReference>
<evidence type="ECO:0000256" key="3">
    <source>
        <dbReference type="ARBA" id="ARBA00022771"/>
    </source>
</evidence>
<dbReference type="GO" id="GO:0005634">
    <property type="term" value="C:nucleus"/>
    <property type="evidence" value="ECO:0007669"/>
    <property type="project" value="UniProtKB-SubCell"/>
</dbReference>
<organism evidence="8 9">
    <name type="scientific">Rhizophagus clarus</name>
    <dbReference type="NCBI Taxonomy" id="94130"/>
    <lineage>
        <taxon>Eukaryota</taxon>
        <taxon>Fungi</taxon>
        <taxon>Fungi incertae sedis</taxon>
        <taxon>Mucoromycota</taxon>
        <taxon>Glomeromycotina</taxon>
        <taxon>Glomeromycetes</taxon>
        <taxon>Glomerales</taxon>
        <taxon>Glomeraceae</taxon>
        <taxon>Rhizophagus</taxon>
    </lineage>
</organism>
<dbReference type="InterPro" id="IPR013088">
    <property type="entry name" value="Znf_NHR/GATA"/>
</dbReference>
<dbReference type="SMART" id="SM00401">
    <property type="entry name" value="ZnF_GATA"/>
    <property type="match status" value="5"/>
</dbReference>
<evidence type="ECO:0000256" key="1">
    <source>
        <dbReference type="ARBA" id="ARBA00004123"/>
    </source>
</evidence>
<feature type="domain" description="GATA-type" evidence="7">
    <location>
        <begin position="249"/>
        <end position="304"/>
    </location>
</feature>
<evidence type="ECO:0000313" key="8">
    <source>
        <dbReference type="EMBL" id="GBC07098.1"/>
    </source>
</evidence>
<feature type="domain" description="GATA-type" evidence="7">
    <location>
        <begin position="640"/>
        <end position="681"/>
    </location>
</feature>
<dbReference type="CDD" id="cd00202">
    <property type="entry name" value="ZnF_GATA"/>
    <property type="match status" value="3"/>
</dbReference>
<dbReference type="Pfam" id="PF00320">
    <property type="entry name" value="GATA"/>
    <property type="match status" value="3"/>
</dbReference>
<keyword evidence="5" id="KW-0539">Nucleus</keyword>
<feature type="domain" description="GATA-type" evidence="7">
    <location>
        <begin position="586"/>
        <end position="637"/>
    </location>
</feature>
<evidence type="ECO:0000259" key="7">
    <source>
        <dbReference type="PROSITE" id="PS50114"/>
    </source>
</evidence>
<reference evidence="8 9" key="1">
    <citation type="submission" date="2017-11" db="EMBL/GenBank/DDBJ databases">
        <title>The genome of Rhizophagus clarus HR1 reveals common genetic basis of auxotrophy among arbuscular mycorrhizal fungi.</title>
        <authorList>
            <person name="Kobayashi Y."/>
        </authorList>
    </citation>
    <scope>NUCLEOTIDE SEQUENCE [LARGE SCALE GENOMIC DNA]</scope>
    <source>
        <strain evidence="8 9">HR1</strain>
    </source>
</reference>
<keyword evidence="3 6" id="KW-0863">Zinc-finger</keyword>
<evidence type="ECO:0000256" key="6">
    <source>
        <dbReference type="PROSITE-ProRule" id="PRU00094"/>
    </source>
</evidence>
<gene>
    <name evidence="8" type="ORF">RclHR1_07240009</name>
</gene>
<dbReference type="PANTHER" id="PTHR10071">
    <property type="entry name" value="TRANSCRIPTION FACTOR GATA FAMILY MEMBER"/>
    <property type="match status" value="1"/>
</dbReference>
<evidence type="ECO:0000256" key="4">
    <source>
        <dbReference type="ARBA" id="ARBA00022833"/>
    </source>
</evidence>
<dbReference type="Proteomes" id="UP000247702">
    <property type="component" value="Unassembled WGS sequence"/>
</dbReference>
<dbReference type="GO" id="GO:0000122">
    <property type="term" value="P:negative regulation of transcription by RNA polymerase II"/>
    <property type="evidence" value="ECO:0007669"/>
    <property type="project" value="TreeGrafter"/>
</dbReference>
<accession>A0A2Z6RVE5</accession>
<dbReference type="PANTHER" id="PTHR10071:SF281">
    <property type="entry name" value="BOX A-BINDING FACTOR-RELATED"/>
    <property type="match status" value="1"/>
</dbReference>
<keyword evidence="9" id="KW-1185">Reference proteome</keyword>
<dbReference type="STRING" id="94130.A0A2Z6RVE5"/>
<proteinExistence type="predicted"/>